<evidence type="ECO:0000313" key="2">
    <source>
        <dbReference type="Proteomes" id="UP000078397"/>
    </source>
</evidence>
<dbReference type="KEGG" id="pchm:VFPPC_02698"/>
<comment type="caution">
    <text evidence="1">The sequence shown here is derived from an EMBL/GenBank/DDBJ whole genome shotgun (WGS) entry which is preliminary data.</text>
</comment>
<organism evidence="1 2">
    <name type="scientific">Pochonia chlamydosporia 170</name>
    <dbReference type="NCBI Taxonomy" id="1380566"/>
    <lineage>
        <taxon>Eukaryota</taxon>
        <taxon>Fungi</taxon>
        <taxon>Dikarya</taxon>
        <taxon>Ascomycota</taxon>
        <taxon>Pezizomycotina</taxon>
        <taxon>Sordariomycetes</taxon>
        <taxon>Hypocreomycetidae</taxon>
        <taxon>Hypocreales</taxon>
        <taxon>Clavicipitaceae</taxon>
        <taxon>Pochonia</taxon>
    </lineage>
</organism>
<proteinExistence type="predicted"/>
<protein>
    <submittedName>
        <fullName evidence="1">Uncharacterized protein</fullName>
    </submittedName>
</protein>
<reference evidence="1 2" key="1">
    <citation type="journal article" date="2016" name="PLoS Pathog.">
        <title>Biosynthesis of antibiotic leucinostatins in bio-control fungus Purpureocillium lilacinum and their inhibition on phytophthora revealed by genome mining.</title>
        <authorList>
            <person name="Wang G."/>
            <person name="Liu Z."/>
            <person name="Lin R."/>
            <person name="Li E."/>
            <person name="Mao Z."/>
            <person name="Ling J."/>
            <person name="Yang Y."/>
            <person name="Yin W.B."/>
            <person name="Xie B."/>
        </authorList>
    </citation>
    <scope>NUCLEOTIDE SEQUENCE [LARGE SCALE GENOMIC DNA]</scope>
    <source>
        <strain evidence="1">170</strain>
    </source>
</reference>
<keyword evidence="2" id="KW-1185">Reference proteome</keyword>
<gene>
    <name evidence="1" type="ORF">VFPPC_02698</name>
</gene>
<accession>A0A179FYJ7</accession>
<dbReference type="RefSeq" id="XP_018146728.2">
    <property type="nucleotide sequence ID" value="XM_018282305.2"/>
</dbReference>
<dbReference type="GeneID" id="28846299"/>
<name>A0A179FYJ7_METCM</name>
<sequence length="133" mass="14906">MLPQEPPSYVRNLWAMIHDPLPPVCLRIYSASHFALLAAVPEINHQWPTMMANTGIVCKPHDTAVHTHSLSREWKSFVMVRHTNHPVSRLVNLSPSYPVAQPDPSGATHRLMPDGAKLSGSWRTGVVFRARLD</sequence>
<evidence type="ECO:0000313" key="1">
    <source>
        <dbReference type="EMBL" id="OAQ70191.2"/>
    </source>
</evidence>
<dbReference type="EMBL" id="LSBJ02000002">
    <property type="protein sequence ID" value="OAQ70191.2"/>
    <property type="molecule type" value="Genomic_DNA"/>
</dbReference>
<dbReference type="Proteomes" id="UP000078397">
    <property type="component" value="Unassembled WGS sequence"/>
</dbReference>
<dbReference type="AlphaFoldDB" id="A0A179FYJ7"/>